<dbReference type="AlphaFoldDB" id="A0A1U7LGJ1"/>
<organism evidence="2 3">
    <name type="scientific">Neolecta irregularis (strain DAH-3)</name>
    <dbReference type="NCBI Taxonomy" id="1198029"/>
    <lineage>
        <taxon>Eukaryota</taxon>
        <taxon>Fungi</taxon>
        <taxon>Dikarya</taxon>
        <taxon>Ascomycota</taxon>
        <taxon>Taphrinomycotina</taxon>
        <taxon>Neolectales</taxon>
        <taxon>Neolectaceae</taxon>
        <taxon>Neolecta</taxon>
    </lineage>
</organism>
<evidence type="ECO:0000313" key="2">
    <source>
        <dbReference type="EMBL" id="OLL21767.1"/>
    </source>
</evidence>
<feature type="transmembrane region" description="Helical" evidence="1">
    <location>
        <begin position="20"/>
        <end position="42"/>
    </location>
</feature>
<gene>
    <name evidence="2" type="ORF">NEOLI_002142</name>
</gene>
<reference evidence="2 3" key="1">
    <citation type="submission" date="2016-04" db="EMBL/GenBank/DDBJ databases">
        <title>Evolutionary innovation and constraint leading to complex multicellularity in the Ascomycota.</title>
        <authorList>
            <person name="Cisse O."/>
            <person name="Nguyen A."/>
            <person name="Hewitt D.A."/>
            <person name="Jedd G."/>
            <person name="Stajich J.E."/>
        </authorList>
    </citation>
    <scope>NUCLEOTIDE SEQUENCE [LARGE SCALE GENOMIC DNA]</scope>
    <source>
        <strain evidence="2 3">DAH-3</strain>
    </source>
</reference>
<dbReference type="EMBL" id="LXFE01004296">
    <property type="protein sequence ID" value="OLL21767.1"/>
    <property type="molecule type" value="Genomic_DNA"/>
</dbReference>
<name>A0A1U7LGJ1_NEOID</name>
<dbReference type="Proteomes" id="UP000186594">
    <property type="component" value="Unassembled WGS sequence"/>
</dbReference>
<comment type="caution">
    <text evidence="2">The sequence shown here is derived from an EMBL/GenBank/DDBJ whole genome shotgun (WGS) entry which is preliminary data.</text>
</comment>
<keyword evidence="1" id="KW-0812">Transmembrane</keyword>
<proteinExistence type="predicted"/>
<keyword evidence="1" id="KW-1133">Transmembrane helix</keyword>
<keyword evidence="1" id="KW-0472">Membrane</keyword>
<accession>A0A1U7LGJ1</accession>
<evidence type="ECO:0000313" key="3">
    <source>
        <dbReference type="Proteomes" id="UP000186594"/>
    </source>
</evidence>
<protein>
    <submittedName>
        <fullName evidence="2">Uncharacterized protein</fullName>
    </submittedName>
</protein>
<keyword evidence="3" id="KW-1185">Reference proteome</keyword>
<evidence type="ECO:0000256" key="1">
    <source>
        <dbReference type="SAM" id="Phobius"/>
    </source>
</evidence>
<sequence>MSGKVDPHGPMMPEVDNTVYISLGMFIAAVAFFASPFAEIIVAV</sequence>